<dbReference type="GO" id="GO:0001508">
    <property type="term" value="P:action potential"/>
    <property type="evidence" value="ECO:0007669"/>
    <property type="project" value="TreeGrafter"/>
</dbReference>
<evidence type="ECO:0000256" key="4">
    <source>
        <dbReference type="ARBA" id="ARBA00022692"/>
    </source>
</evidence>
<dbReference type="AlphaFoldDB" id="A0A7S2IQL4"/>
<evidence type="ECO:0000256" key="13">
    <source>
        <dbReference type="SAM" id="Phobius"/>
    </source>
</evidence>
<reference evidence="15" key="1">
    <citation type="submission" date="2021-01" db="EMBL/GenBank/DDBJ databases">
        <authorList>
            <person name="Corre E."/>
            <person name="Pelletier E."/>
            <person name="Niang G."/>
            <person name="Scheremetjew M."/>
            <person name="Finn R."/>
            <person name="Kale V."/>
            <person name="Holt S."/>
            <person name="Cochrane G."/>
            <person name="Meng A."/>
            <person name="Brown T."/>
            <person name="Cohen L."/>
        </authorList>
    </citation>
    <scope>NUCLEOTIDE SEQUENCE</scope>
    <source>
        <strain evidence="15">UTEX LB 985</strain>
    </source>
</reference>
<dbReference type="InterPro" id="IPR028325">
    <property type="entry name" value="VG_K_chnl"/>
</dbReference>
<feature type="transmembrane region" description="Helical" evidence="13">
    <location>
        <begin position="77"/>
        <end position="95"/>
    </location>
</feature>
<keyword evidence="8 13" id="KW-1133">Transmembrane helix</keyword>
<evidence type="ECO:0000256" key="10">
    <source>
        <dbReference type="ARBA" id="ARBA00023136"/>
    </source>
</evidence>
<evidence type="ECO:0000256" key="3">
    <source>
        <dbReference type="ARBA" id="ARBA00022538"/>
    </source>
</evidence>
<keyword evidence="5" id="KW-0631">Potassium channel</keyword>
<evidence type="ECO:0000256" key="5">
    <source>
        <dbReference type="ARBA" id="ARBA00022826"/>
    </source>
</evidence>
<dbReference type="PANTHER" id="PTHR11537">
    <property type="entry name" value="VOLTAGE-GATED POTASSIUM CHANNEL"/>
    <property type="match status" value="1"/>
</dbReference>
<protein>
    <recommendedName>
        <fullName evidence="14">Ion transport domain-containing protein</fullName>
    </recommendedName>
</protein>
<name>A0A7S2IQL4_9EUKA</name>
<dbReference type="InterPro" id="IPR005821">
    <property type="entry name" value="Ion_trans_dom"/>
</dbReference>
<feature type="transmembrane region" description="Helical" evidence="13">
    <location>
        <begin position="147"/>
        <end position="166"/>
    </location>
</feature>
<dbReference type="EMBL" id="HBGU01066582">
    <property type="protein sequence ID" value="CAD9526250.1"/>
    <property type="molecule type" value="Transcribed_RNA"/>
</dbReference>
<feature type="transmembrane region" description="Helical" evidence="13">
    <location>
        <begin position="175"/>
        <end position="194"/>
    </location>
</feature>
<keyword evidence="11" id="KW-0407">Ion channel</keyword>
<feature type="transmembrane region" description="Helical" evidence="13">
    <location>
        <begin position="251"/>
        <end position="272"/>
    </location>
</feature>
<keyword evidence="9" id="KW-0406">Ion transport</keyword>
<keyword evidence="10 13" id="KW-0472">Membrane</keyword>
<evidence type="ECO:0000256" key="9">
    <source>
        <dbReference type="ARBA" id="ARBA00023065"/>
    </source>
</evidence>
<keyword evidence="4 13" id="KW-0812">Transmembrane</keyword>
<evidence type="ECO:0000256" key="12">
    <source>
        <dbReference type="SAM" id="MobiDB-lite"/>
    </source>
</evidence>
<evidence type="ECO:0000256" key="7">
    <source>
        <dbReference type="ARBA" id="ARBA00022958"/>
    </source>
</evidence>
<evidence type="ECO:0000256" key="1">
    <source>
        <dbReference type="ARBA" id="ARBA00004141"/>
    </source>
</evidence>
<sequence length="579" mass="63478">MALVILQRVRGSKRGDSRAEQNIQEILDDHDNEDSELKHFEEQCQFLDTQQYHGIQRLQVECWLLFEDSSSSFSAQVLQSAILVAIIFSTTLILVQSVGTCKWAMGAVRGSRWDDLAKCDPLSADIADGCTRVCLRKLEPFEEGGPIHFFVLDAICIGLFTIEFVLRMLSAPATIGMKAFLLSLANWIDLFAILPFYIDILLLLTASASDLKVLGILRIVRLTRILRVLKFSKSLRGIVVLVRTLIKSGSAMVLILTFAILTCVLWASLMFATLEVGSYDPTAQQYAREDGGVSTFAHVWEVWWWCLQTLTSLGYGMPWTPVTTLGKLCAMATALLGTVVLALPIAVVGQNFDEEWNKMTKSSQFSSVSCVEEYNSLTRKGTRPVGPVHVPLSTRCCNWLLRSVPGRLRSVRVAPTVPEEPSVARGEEPDGRPKSNAEIAEMRSRNARGKAGATLFTEESHSDNQAYNVQADFHSLLDMHFRTVRKATFNTMEEQREKLCRGVNTDLKAALRQQALSHAAVNALRSGRRAPDGSDGVVRISNLEGSSGIAGIVVKAHKASMAASNAAASQTATAPAGAG</sequence>
<feature type="compositionally biased region" description="Basic and acidic residues" evidence="12">
    <location>
        <begin position="425"/>
        <end position="437"/>
    </location>
</feature>
<dbReference type="PRINTS" id="PR00169">
    <property type="entry name" value="KCHANNEL"/>
</dbReference>
<keyword evidence="7" id="KW-0630">Potassium</keyword>
<accession>A0A7S2IQL4</accession>
<organism evidence="15">
    <name type="scientific">Haptolina brevifila</name>
    <dbReference type="NCBI Taxonomy" id="156173"/>
    <lineage>
        <taxon>Eukaryota</taxon>
        <taxon>Haptista</taxon>
        <taxon>Haptophyta</taxon>
        <taxon>Prymnesiophyceae</taxon>
        <taxon>Prymnesiales</taxon>
        <taxon>Prymnesiaceae</taxon>
        <taxon>Haptolina</taxon>
    </lineage>
</organism>
<dbReference type="Gene3D" id="1.20.120.350">
    <property type="entry name" value="Voltage-gated potassium channels. Chain C"/>
    <property type="match status" value="1"/>
</dbReference>
<feature type="region of interest" description="Disordered" evidence="12">
    <location>
        <begin position="417"/>
        <end position="437"/>
    </location>
</feature>
<dbReference type="GO" id="GO:0008076">
    <property type="term" value="C:voltage-gated potassium channel complex"/>
    <property type="evidence" value="ECO:0007669"/>
    <property type="project" value="InterPro"/>
</dbReference>
<keyword evidence="6" id="KW-0851">Voltage-gated channel</keyword>
<dbReference type="GO" id="GO:0005249">
    <property type="term" value="F:voltage-gated potassium channel activity"/>
    <property type="evidence" value="ECO:0007669"/>
    <property type="project" value="InterPro"/>
</dbReference>
<dbReference type="Gene3D" id="1.10.287.70">
    <property type="match status" value="1"/>
</dbReference>
<feature type="domain" description="Ion transport" evidence="14">
    <location>
        <begin position="134"/>
        <end position="355"/>
    </location>
</feature>
<keyword evidence="3" id="KW-0633">Potassium transport</keyword>
<dbReference type="SUPFAM" id="SSF81324">
    <property type="entry name" value="Voltage-gated potassium channels"/>
    <property type="match status" value="1"/>
</dbReference>
<evidence type="ECO:0000313" key="15">
    <source>
        <dbReference type="EMBL" id="CAD9526250.1"/>
    </source>
</evidence>
<dbReference type="PANTHER" id="PTHR11537:SF254">
    <property type="entry name" value="POTASSIUM VOLTAGE-GATED CHANNEL PROTEIN SHAB"/>
    <property type="match status" value="1"/>
</dbReference>
<evidence type="ECO:0000256" key="6">
    <source>
        <dbReference type="ARBA" id="ARBA00022882"/>
    </source>
</evidence>
<gene>
    <name evidence="15" type="ORF">CBRE1094_LOCUS36286</name>
</gene>
<evidence type="ECO:0000256" key="8">
    <source>
        <dbReference type="ARBA" id="ARBA00022989"/>
    </source>
</evidence>
<evidence type="ECO:0000256" key="2">
    <source>
        <dbReference type="ARBA" id="ARBA00022448"/>
    </source>
</evidence>
<feature type="transmembrane region" description="Helical" evidence="13">
    <location>
        <begin position="325"/>
        <end position="349"/>
    </location>
</feature>
<dbReference type="InterPro" id="IPR027359">
    <property type="entry name" value="Volt_channel_dom_sf"/>
</dbReference>
<evidence type="ECO:0000259" key="14">
    <source>
        <dbReference type="Pfam" id="PF00520"/>
    </source>
</evidence>
<keyword evidence="2" id="KW-0813">Transport</keyword>
<dbReference type="Pfam" id="PF00520">
    <property type="entry name" value="Ion_trans"/>
    <property type="match status" value="1"/>
</dbReference>
<comment type="subcellular location">
    <subcellularLocation>
        <location evidence="1">Membrane</location>
        <topology evidence="1">Multi-pass membrane protein</topology>
    </subcellularLocation>
</comment>
<evidence type="ECO:0000256" key="11">
    <source>
        <dbReference type="ARBA" id="ARBA00023303"/>
    </source>
</evidence>
<proteinExistence type="predicted"/>